<accession>A0A975B4G0</accession>
<gene>
    <name evidence="1" type="ORF">dnl_08320</name>
</gene>
<keyword evidence="2" id="KW-1185">Reference proteome</keyword>
<name>A0A975B4G0_9BACT</name>
<dbReference type="KEGG" id="dli:dnl_08320"/>
<organism evidence="1 2">
    <name type="scientific">Desulfonema limicola</name>
    <dbReference type="NCBI Taxonomy" id="45656"/>
    <lineage>
        <taxon>Bacteria</taxon>
        <taxon>Pseudomonadati</taxon>
        <taxon>Thermodesulfobacteriota</taxon>
        <taxon>Desulfobacteria</taxon>
        <taxon>Desulfobacterales</taxon>
        <taxon>Desulfococcaceae</taxon>
        <taxon>Desulfonema</taxon>
    </lineage>
</organism>
<evidence type="ECO:0000313" key="2">
    <source>
        <dbReference type="Proteomes" id="UP000663720"/>
    </source>
</evidence>
<dbReference type="Proteomes" id="UP000663720">
    <property type="component" value="Chromosome"/>
</dbReference>
<protein>
    <submittedName>
        <fullName evidence="1">Uncharacterized protein</fullName>
    </submittedName>
</protein>
<sequence length="43" mass="5134">MIETQNLEHLKYNSASTGFSFSYDYFMIHISCFTNIQDLFYRG</sequence>
<dbReference type="AlphaFoldDB" id="A0A975B4G0"/>
<dbReference type="EMBL" id="CP061799">
    <property type="protein sequence ID" value="QTA78608.1"/>
    <property type="molecule type" value="Genomic_DNA"/>
</dbReference>
<proteinExistence type="predicted"/>
<evidence type="ECO:0000313" key="1">
    <source>
        <dbReference type="EMBL" id="QTA78608.1"/>
    </source>
</evidence>
<reference evidence="1" key="1">
    <citation type="journal article" date="2021" name="Microb. Physiol.">
        <title>Proteogenomic Insights into the Physiology of Marine, Sulfate-Reducing, Filamentous Desulfonema limicola and Desulfonema magnum.</title>
        <authorList>
            <person name="Schnaars V."/>
            <person name="Wohlbrand L."/>
            <person name="Scheve S."/>
            <person name="Hinrichs C."/>
            <person name="Reinhardt R."/>
            <person name="Rabus R."/>
        </authorList>
    </citation>
    <scope>NUCLEOTIDE SEQUENCE</scope>
    <source>
        <strain evidence="1">5ac10</strain>
    </source>
</reference>